<reference evidence="3 4" key="1">
    <citation type="submission" date="2016-10" db="EMBL/GenBank/DDBJ databases">
        <authorList>
            <person name="de Groot N.N."/>
        </authorList>
    </citation>
    <scope>NUCLEOTIDE SEQUENCE [LARGE SCALE GENOMIC DNA]</scope>
    <source>
        <strain evidence="3 4">U95</strain>
    </source>
</reference>
<sequence>MKFQRVAFAVPGDLTTKTGGYIYDRRLIDELRVLGWEVDHIALPDGFPNPTSEQMAEAFSQLCAIAPDCPVIIDGLAFGALDPERVAQIKAPIVALVHHPLAKESGLASDLARAFHDTERRNLGQVQHVLVPSRHTAEILMNEYAIASDKIAIAAPGLDHPCDPPQSQDPPLILSVGIQLPRKGHDTLLRALAQITDLNWQAVIVGAPLDTAYAQDLQALRGALGLEERVNFAGLIERSDLERYYRQASLFALATRYEGYGMVFDEALINGLPIVSCDTGAVPDTVPQDAGFLVPPDRPEAFAEALRRLLTKPELREELHKAAQDHGLRRQLWAETAQSVEAALQPVFAVAQSQKRAVI</sequence>
<feature type="domain" description="Glycosyl transferase family 1" evidence="2">
    <location>
        <begin position="167"/>
        <end position="325"/>
    </location>
</feature>
<dbReference type="SUPFAM" id="SSF53756">
    <property type="entry name" value="UDP-Glycosyltransferase/glycogen phosphorylase"/>
    <property type="match status" value="1"/>
</dbReference>
<dbReference type="AlphaFoldDB" id="A0A1G5R9R7"/>
<dbReference type="Proteomes" id="UP000198767">
    <property type="component" value="Unassembled WGS sequence"/>
</dbReference>
<organism evidence="3 4">
    <name type="scientific">Epibacterium ulvae</name>
    <dbReference type="NCBI Taxonomy" id="1156985"/>
    <lineage>
        <taxon>Bacteria</taxon>
        <taxon>Pseudomonadati</taxon>
        <taxon>Pseudomonadota</taxon>
        <taxon>Alphaproteobacteria</taxon>
        <taxon>Rhodobacterales</taxon>
        <taxon>Roseobacteraceae</taxon>
        <taxon>Epibacterium</taxon>
    </lineage>
</organism>
<protein>
    <submittedName>
        <fullName evidence="3">Glycosyltransferase involved in cell wall bisynthesis</fullName>
    </submittedName>
</protein>
<dbReference type="CDD" id="cd03801">
    <property type="entry name" value="GT4_PimA-like"/>
    <property type="match status" value="1"/>
</dbReference>
<dbReference type="GO" id="GO:0009103">
    <property type="term" value="P:lipopolysaccharide biosynthetic process"/>
    <property type="evidence" value="ECO:0007669"/>
    <property type="project" value="TreeGrafter"/>
</dbReference>
<evidence type="ECO:0000313" key="3">
    <source>
        <dbReference type="EMBL" id="SCZ70842.1"/>
    </source>
</evidence>
<proteinExistence type="predicted"/>
<dbReference type="EMBL" id="FMWG01000011">
    <property type="protein sequence ID" value="SCZ70842.1"/>
    <property type="molecule type" value="Genomic_DNA"/>
</dbReference>
<dbReference type="PANTHER" id="PTHR46401:SF2">
    <property type="entry name" value="GLYCOSYLTRANSFERASE WBBK-RELATED"/>
    <property type="match status" value="1"/>
</dbReference>
<gene>
    <name evidence="3" type="ORF">SAMN04488118_11123</name>
</gene>
<evidence type="ECO:0000259" key="2">
    <source>
        <dbReference type="Pfam" id="PF00534"/>
    </source>
</evidence>
<name>A0A1G5R9R7_9RHOB</name>
<dbReference type="STRING" id="1156985.SAMN04488118_11123"/>
<dbReference type="InterPro" id="IPR001296">
    <property type="entry name" value="Glyco_trans_1"/>
</dbReference>
<evidence type="ECO:0000313" key="4">
    <source>
        <dbReference type="Proteomes" id="UP000198767"/>
    </source>
</evidence>
<dbReference type="GO" id="GO:0016757">
    <property type="term" value="F:glycosyltransferase activity"/>
    <property type="evidence" value="ECO:0007669"/>
    <property type="project" value="InterPro"/>
</dbReference>
<evidence type="ECO:0000256" key="1">
    <source>
        <dbReference type="ARBA" id="ARBA00022679"/>
    </source>
</evidence>
<accession>A0A1G5R9R7</accession>
<keyword evidence="1 3" id="KW-0808">Transferase</keyword>
<dbReference type="Pfam" id="PF00534">
    <property type="entry name" value="Glycos_transf_1"/>
    <property type="match status" value="1"/>
</dbReference>
<dbReference type="Gene3D" id="3.40.50.2000">
    <property type="entry name" value="Glycogen Phosphorylase B"/>
    <property type="match status" value="2"/>
</dbReference>
<dbReference type="PANTHER" id="PTHR46401">
    <property type="entry name" value="GLYCOSYLTRANSFERASE WBBK-RELATED"/>
    <property type="match status" value="1"/>
</dbReference>
<dbReference type="OrthoDB" id="9790710at2"/>
<dbReference type="RefSeq" id="WP_090220434.1">
    <property type="nucleotide sequence ID" value="NZ_FMWG01000011.1"/>
</dbReference>
<keyword evidence="4" id="KW-1185">Reference proteome</keyword>